<dbReference type="EMBL" id="JAVHJS010000003">
    <property type="protein sequence ID" value="KAK2863834.1"/>
    <property type="molecule type" value="Genomic_DNA"/>
</dbReference>
<protein>
    <submittedName>
        <fullName evidence="2">Uncharacterized protein</fullName>
    </submittedName>
</protein>
<evidence type="ECO:0000256" key="1">
    <source>
        <dbReference type="SAM" id="MobiDB-lite"/>
    </source>
</evidence>
<proteinExistence type="predicted"/>
<comment type="caution">
    <text evidence="2">The sequence shown here is derived from an EMBL/GenBank/DDBJ whole genome shotgun (WGS) entry which is preliminary data.</text>
</comment>
<feature type="region of interest" description="Disordered" evidence="1">
    <location>
        <begin position="285"/>
        <end position="315"/>
    </location>
</feature>
<evidence type="ECO:0000313" key="2">
    <source>
        <dbReference type="EMBL" id="KAK2863834.1"/>
    </source>
</evidence>
<accession>A0AA88T708</accession>
<evidence type="ECO:0000313" key="3">
    <source>
        <dbReference type="Proteomes" id="UP001187315"/>
    </source>
</evidence>
<feature type="region of interest" description="Disordered" evidence="1">
    <location>
        <begin position="85"/>
        <end position="121"/>
    </location>
</feature>
<dbReference type="AlphaFoldDB" id="A0AA88T708"/>
<dbReference type="Proteomes" id="UP001187315">
    <property type="component" value="Unassembled WGS sequence"/>
</dbReference>
<keyword evidence="3" id="KW-1185">Reference proteome</keyword>
<feature type="compositionally biased region" description="Polar residues" evidence="1">
    <location>
        <begin position="85"/>
        <end position="101"/>
    </location>
</feature>
<organism evidence="2 3">
    <name type="scientific">Tachysurus vachellii</name>
    <name type="common">Darkbarbel catfish</name>
    <name type="synonym">Pelteobagrus vachellii</name>
    <dbReference type="NCBI Taxonomy" id="175792"/>
    <lineage>
        <taxon>Eukaryota</taxon>
        <taxon>Metazoa</taxon>
        <taxon>Chordata</taxon>
        <taxon>Craniata</taxon>
        <taxon>Vertebrata</taxon>
        <taxon>Euteleostomi</taxon>
        <taxon>Actinopterygii</taxon>
        <taxon>Neopterygii</taxon>
        <taxon>Teleostei</taxon>
        <taxon>Ostariophysi</taxon>
        <taxon>Siluriformes</taxon>
        <taxon>Bagridae</taxon>
        <taxon>Tachysurus</taxon>
    </lineage>
</organism>
<sequence length="315" mass="35143">MSLRLRSDHRLYGVSAMATDLGWMSGHTSSIDNTIISILFLIVYVILYTLCSTCFSETPECPEEKENPSSLSLSVNLEDHWSTNRTTSNVDAKSDSYFSRETTPRIPDTPEFSLRSTGSTSPELPALPPIPPLFYFSAVQLEPPMVSASSSFYSSSSRQRLETDKSVWECVTPPPEDINSVFMETVSEEHPYECIDNVRVSGPSSSSPCDEDVEERWENGSPYHTVAEWTDPIATYDLATPLPVTDGKKAEELKFIFPPLPAIHDEKMNTDRTALYAEVNLKNKSRKSTEEAPVVQDTVVSDEDEAPPLPIKIFD</sequence>
<name>A0AA88T708_TACVA</name>
<gene>
    <name evidence="2" type="ORF">Q7C36_002988</name>
</gene>
<reference evidence="2" key="1">
    <citation type="submission" date="2023-08" db="EMBL/GenBank/DDBJ databases">
        <title>Pelteobagrus vachellii genome.</title>
        <authorList>
            <person name="Liu H."/>
        </authorList>
    </citation>
    <scope>NUCLEOTIDE SEQUENCE</scope>
    <source>
        <strain evidence="2">PRFRI_2022a</strain>
        <tissue evidence="2">Muscle</tissue>
    </source>
</reference>